<evidence type="ECO:0000313" key="2">
    <source>
        <dbReference type="Proteomes" id="UP000003861"/>
    </source>
</evidence>
<organism evidence="1 2">
    <name type="scientific">Halorhabdus tiamatea SARL4B</name>
    <dbReference type="NCBI Taxonomy" id="1033806"/>
    <lineage>
        <taxon>Archaea</taxon>
        <taxon>Methanobacteriati</taxon>
        <taxon>Methanobacteriota</taxon>
        <taxon>Stenosarchaea group</taxon>
        <taxon>Halobacteria</taxon>
        <taxon>Halobacteriales</taxon>
        <taxon>Haloarculaceae</taxon>
        <taxon>Halorhabdus</taxon>
    </lineage>
</organism>
<keyword evidence="1" id="KW-0808">Transferase</keyword>
<dbReference type="Proteomes" id="UP000003861">
    <property type="component" value="Unassembled WGS sequence"/>
</dbReference>
<reference evidence="1 2" key="2">
    <citation type="journal article" date="2013" name="PLoS ONE">
        <title>INDIGO - INtegrated Data Warehouse of MIcrobial GenOmes with Examples from the Red Sea Extremophiles.</title>
        <authorList>
            <person name="Alam I."/>
            <person name="Antunes A."/>
            <person name="Kamau A.A."/>
            <person name="Ba Alawi W."/>
            <person name="Kalkatawi M."/>
            <person name="Stingl U."/>
            <person name="Bajic V.B."/>
        </authorList>
    </citation>
    <scope>NUCLEOTIDE SEQUENCE [LARGE SCALE GENOMIC DNA]</scope>
    <source>
        <strain evidence="1 2">SARL4B</strain>
    </source>
</reference>
<gene>
    <name evidence="1" type="ORF">HLRTI_003284</name>
</gene>
<reference evidence="1 2" key="1">
    <citation type="journal article" date="2011" name="J. Bacteriol.">
        <title>Genome sequence of Halorhabdus tiamatea, the first archaeon isolated from a deep-sea anoxic brine lake.</title>
        <authorList>
            <person name="Antunes A."/>
            <person name="Alam I."/>
            <person name="Bajic V.B."/>
            <person name="Stingl U."/>
        </authorList>
    </citation>
    <scope>NUCLEOTIDE SEQUENCE [LARGE SCALE GENOMIC DNA]</scope>
    <source>
        <strain evidence="1 2">SARL4B</strain>
    </source>
</reference>
<comment type="caution">
    <text evidence="1">The sequence shown here is derived from an EMBL/GenBank/DDBJ whole genome shotgun (WGS) entry which is preliminary data.</text>
</comment>
<accession>U2DF98</accession>
<dbReference type="GO" id="GO:0016301">
    <property type="term" value="F:kinase activity"/>
    <property type="evidence" value="ECO:0007669"/>
    <property type="project" value="UniProtKB-KW"/>
</dbReference>
<dbReference type="RefSeq" id="WP_008528154.1">
    <property type="nucleotide sequence ID" value="NZ_AFNT02000058.1"/>
</dbReference>
<dbReference type="eggNOG" id="arCOG09107">
    <property type="taxonomic scope" value="Archaea"/>
</dbReference>
<sequence length="270" mass="29744">MTQPLVQETLTRSELRHLLQINTGSGLLFGAVVGSFEARALTRAADATRAETRLEDFETERQRWNELNTVLRHYLLNSVTVIDTRLSELRPGDSRDKQSHLDTIRDRLETITTIGTHVDHLGPSLDEEGITTVGDLQTMFDRATARAEIDVSCTIDAPEESETVRVGDRAEQELALFLEALATILEPDGTIACSCTSISDQVTCRLTASPAALPEAVEAALFEPIERKSGLKFYLAETAIDAYANVRLDQNCDGKVIFEIDFETVSTDGS</sequence>
<dbReference type="AlphaFoldDB" id="U2DF98"/>
<evidence type="ECO:0000313" key="1">
    <source>
        <dbReference type="EMBL" id="ERJ04772.1"/>
    </source>
</evidence>
<proteinExistence type="predicted"/>
<dbReference type="EMBL" id="AFNT02000058">
    <property type="protein sequence ID" value="ERJ04772.1"/>
    <property type="molecule type" value="Genomic_DNA"/>
</dbReference>
<name>U2DF98_9EURY</name>
<protein>
    <submittedName>
        <fullName evidence="1">Integral membrane sensor signal transduction histidine kinase protein</fullName>
    </submittedName>
</protein>
<keyword evidence="1" id="KW-0418">Kinase</keyword>